<keyword evidence="4" id="KW-1185">Reference proteome</keyword>
<feature type="domain" description="Fibronectin type-III" evidence="2">
    <location>
        <begin position="270"/>
        <end position="362"/>
    </location>
</feature>
<dbReference type="InterPro" id="IPR036116">
    <property type="entry name" value="FN3_sf"/>
</dbReference>
<dbReference type="InterPro" id="IPR013783">
    <property type="entry name" value="Ig-like_fold"/>
</dbReference>
<dbReference type="Pfam" id="PF00041">
    <property type="entry name" value="fn3"/>
    <property type="match status" value="7"/>
</dbReference>
<dbReference type="SMART" id="SM00060">
    <property type="entry name" value="FN3"/>
    <property type="match status" value="8"/>
</dbReference>
<feature type="domain" description="Fibronectin type-III" evidence="2">
    <location>
        <begin position="647"/>
        <end position="740"/>
    </location>
</feature>
<dbReference type="PRINTS" id="PR00014">
    <property type="entry name" value="FNTYPEIII"/>
</dbReference>
<name>A0AAR2KUK0_PYGNA</name>
<dbReference type="Proteomes" id="UP001501920">
    <property type="component" value="Chromosome 17"/>
</dbReference>
<organism evidence="3 4">
    <name type="scientific">Pygocentrus nattereri</name>
    <name type="common">Red-bellied piranha</name>
    <dbReference type="NCBI Taxonomy" id="42514"/>
    <lineage>
        <taxon>Eukaryota</taxon>
        <taxon>Metazoa</taxon>
        <taxon>Chordata</taxon>
        <taxon>Craniata</taxon>
        <taxon>Vertebrata</taxon>
        <taxon>Euteleostomi</taxon>
        <taxon>Actinopterygii</taxon>
        <taxon>Neopterygii</taxon>
        <taxon>Teleostei</taxon>
        <taxon>Ostariophysi</taxon>
        <taxon>Characiformes</taxon>
        <taxon>Characoidei</taxon>
        <taxon>Pygocentrus</taxon>
    </lineage>
</organism>
<feature type="domain" description="Fibronectin type-III" evidence="2">
    <location>
        <begin position="458"/>
        <end position="553"/>
    </location>
</feature>
<dbReference type="InterPro" id="IPR050617">
    <property type="entry name" value="E3_ligase_FN3/SPRY"/>
</dbReference>
<feature type="domain" description="Fibronectin type-III" evidence="2">
    <location>
        <begin position="751"/>
        <end position="838"/>
    </location>
</feature>
<dbReference type="InterPro" id="IPR003961">
    <property type="entry name" value="FN3_dom"/>
</dbReference>
<protein>
    <recommendedName>
        <fullName evidence="2">Fibronectin type-III domain-containing protein</fullName>
    </recommendedName>
</protein>
<dbReference type="CDD" id="cd00063">
    <property type="entry name" value="FN3"/>
    <property type="match status" value="8"/>
</dbReference>
<dbReference type="FunFam" id="2.60.40.10:FF:000373">
    <property type="entry name" value="fibronectin type-III domain-containing protein 3A isoform X1"/>
    <property type="match status" value="1"/>
</dbReference>
<dbReference type="AlphaFoldDB" id="A0AAR2KUK0"/>
<dbReference type="FunFam" id="2.60.40.10:FF:000210">
    <property type="entry name" value="Fibronectin type III domain containing 3A"/>
    <property type="match status" value="1"/>
</dbReference>
<feature type="domain" description="Fibronectin type-III" evidence="2">
    <location>
        <begin position="839"/>
        <end position="934"/>
    </location>
</feature>
<dbReference type="FunFam" id="2.60.40.10:FF:000185">
    <property type="entry name" value="Fibronectin type III domain containing 3A"/>
    <property type="match status" value="1"/>
</dbReference>
<feature type="domain" description="Fibronectin type-III" evidence="2">
    <location>
        <begin position="165"/>
        <end position="266"/>
    </location>
</feature>
<dbReference type="PANTHER" id="PTHR24099:SF11">
    <property type="entry name" value="FIBRONECTIN TYPE III DOMAIN-CONTAINING 3BA-RELATED"/>
    <property type="match status" value="1"/>
</dbReference>
<feature type="domain" description="Fibronectin type-III" evidence="2">
    <location>
        <begin position="938"/>
        <end position="1035"/>
    </location>
</feature>
<proteinExistence type="predicted"/>
<reference evidence="3" key="3">
    <citation type="submission" date="2025-09" db="UniProtKB">
        <authorList>
            <consortium name="Ensembl"/>
        </authorList>
    </citation>
    <scope>IDENTIFICATION</scope>
</reference>
<sequence length="1086" mass="119711">MELNDEDYVNSAMHTWSDVLFVSLQVILVQVNPGETFTIRAEDGSLQCIQGPAEVPMMSPNGSIPPIHVPPGYISQVLEDNTGVRRVVVTPQSPECYPPSYSPALSPTHHLPPYMAHPHFIPNSHTAFYPPLSPGDLNPHQFYQHHLPPIYSEGNVKLLLLLLLLLFFVQVYSVQARTARIRWTPPAGLQNRDRLSNGHPYTCTYEVTISDKGRDGKFRLIYSGEELECTLKDLRPATDYHVRVNAVCNSFKGSCSEIGTFTTHSSSPDCPSPLKLTHRTKNSLTLQWKPPVDNGSKITSYLLEWDEGKKNNIFRECYFGSQRHYKLTRLCPAMSYTFRVAARNDIGTSSFSPEVVFCTSGSLPHLPSVPRLVRAGVSWIMLEWSRPDGCSAEEPLAYTLEIQDDSNVRISPTLHSVWISEPLKRNRFRFKQFHQHIEGRTGPSEVLVCTTSPDKPGPPSSPSVQEPITPYSFTISWDPPQDNGGSEILTYLLEISEGETDGIQWDVAYSGPATHCVCDHLKPGTLYRLRLCCISTGGHSQSVPVRTLSVPPGPCQPPRIVGKAKHKEVQLQWDRPSSEGSCGVLQYSVEMSEGELDSAVVYCGSELDCTVSTLLPGTTYSFRLRAANEAGYGPYTEPTEVTTAAGPPGQCAVPSLTLTSNMCVMVSWENPESSGADISEFRLEWSRDQEPMELIYCGTDTQCEISNLTPATCYCCRLQAVNQAGVGPYSELVSVQTGAAVPDVVSGVAVLDYDPSVSGQYAPSTCLALKWDEPCSNGAEISSYRLTVGEQVFQLDASTCHLLQHLQPDTEYSVQIQAVNAVGSGPLCPPLLAQTKPLPPAPPRLECSATGPQSLKLKWGDTNSTKIQLGDEILYNLQMEDKNHRFITIYRGPSHTYKVQRLVESSSYSFRIQAVSDAGEGPFSDMHSFSTIRSVPPALKAPRVVQLEGNVCEVTWESIQPMRGDPVSYLLQVLIGRESDYKQVYKGDSTVFQISGLQSNTEHRFRVAVCRQCVDSTQELCGPLSPSTPFTLRRVELPVPRDTPTVRMGKAAGLAGTDERVAALLVGAFSALSFIIAFMVEYLFMK</sequence>
<dbReference type="Gene3D" id="2.60.40.10">
    <property type="entry name" value="Immunoglobulins"/>
    <property type="match status" value="8"/>
</dbReference>
<feature type="domain" description="Fibronectin type-III" evidence="2">
    <location>
        <begin position="554"/>
        <end position="646"/>
    </location>
</feature>
<dbReference type="PANTHER" id="PTHR24099">
    <property type="entry name" value="E3 UBIQUITIN-PROTEIN LIGASE TRIM36-RELATED"/>
    <property type="match status" value="1"/>
</dbReference>
<dbReference type="PROSITE" id="PS50853">
    <property type="entry name" value="FN3"/>
    <property type="match status" value="8"/>
</dbReference>
<dbReference type="SUPFAM" id="SSF49265">
    <property type="entry name" value="Fibronectin type III"/>
    <property type="match status" value="5"/>
</dbReference>
<evidence type="ECO:0000256" key="1">
    <source>
        <dbReference type="SAM" id="Phobius"/>
    </source>
</evidence>
<feature type="transmembrane region" description="Helical" evidence="1">
    <location>
        <begin position="1061"/>
        <end position="1084"/>
    </location>
</feature>
<evidence type="ECO:0000259" key="2">
    <source>
        <dbReference type="PROSITE" id="PS50853"/>
    </source>
</evidence>
<dbReference type="GeneTree" id="ENSGT00940000157005"/>
<reference evidence="3 4" key="1">
    <citation type="submission" date="2020-10" db="EMBL/GenBank/DDBJ databases">
        <title>Pygocentrus nattereri (red-bellied piranha) genome, fPygNat1, primary haplotype.</title>
        <authorList>
            <person name="Myers G."/>
            <person name="Meyer A."/>
            <person name="Karagic N."/>
            <person name="Pippel M."/>
            <person name="Winkler S."/>
            <person name="Tracey A."/>
            <person name="Wood J."/>
            <person name="Formenti G."/>
            <person name="Howe K."/>
            <person name="Fedrigo O."/>
            <person name="Jarvis E.D."/>
        </authorList>
    </citation>
    <scope>NUCLEOTIDE SEQUENCE [LARGE SCALE GENOMIC DNA]</scope>
</reference>
<keyword evidence="1" id="KW-0812">Transmembrane</keyword>
<evidence type="ECO:0000313" key="4">
    <source>
        <dbReference type="Proteomes" id="UP001501920"/>
    </source>
</evidence>
<accession>A0AAR2KUK0</accession>
<keyword evidence="1" id="KW-0472">Membrane</keyword>
<evidence type="ECO:0000313" key="3">
    <source>
        <dbReference type="Ensembl" id="ENSPNAP00000067945.1"/>
    </source>
</evidence>
<dbReference type="Ensembl" id="ENSPNAT00000059377.1">
    <property type="protein sequence ID" value="ENSPNAP00000067945.1"/>
    <property type="gene ID" value="ENSPNAG00000004510.2"/>
</dbReference>
<reference evidence="3" key="2">
    <citation type="submission" date="2025-08" db="UniProtKB">
        <authorList>
            <consortium name="Ensembl"/>
        </authorList>
    </citation>
    <scope>IDENTIFICATION</scope>
</reference>
<keyword evidence="1" id="KW-1133">Transmembrane helix</keyword>